<reference evidence="1 2" key="1">
    <citation type="submission" date="2016-03" db="EMBL/GenBank/DDBJ databases">
        <title>Genome sequence of Variovorax paradoxus KB5.</title>
        <authorList>
            <person name="Jeong H."/>
            <person name="Hong C.E."/>
            <person name="Jo S.H."/>
            <person name="Park J.M."/>
        </authorList>
    </citation>
    <scope>NUCLEOTIDE SEQUENCE [LARGE SCALE GENOMIC DNA]</scope>
    <source>
        <strain evidence="1 2">KB5</strain>
    </source>
</reference>
<comment type="caution">
    <text evidence="1">The sequence shown here is derived from an EMBL/GenBank/DDBJ whole genome shotgun (WGS) entry which is preliminary data.</text>
</comment>
<organism evidence="1 2">
    <name type="scientific">Variovorax paradoxus</name>
    <dbReference type="NCBI Taxonomy" id="34073"/>
    <lineage>
        <taxon>Bacteria</taxon>
        <taxon>Pseudomonadati</taxon>
        <taxon>Pseudomonadota</taxon>
        <taxon>Betaproteobacteria</taxon>
        <taxon>Burkholderiales</taxon>
        <taxon>Comamonadaceae</taxon>
        <taxon>Variovorax</taxon>
    </lineage>
</organism>
<accession>A0AA91I8G3</accession>
<dbReference type="Proteomes" id="UP000077852">
    <property type="component" value="Unassembled WGS sequence"/>
</dbReference>
<name>A0AA91I8G3_VARPD</name>
<evidence type="ECO:0000313" key="2">
    <source>
        <dbReference type="Proteomes" id="UP000077852"/>
    </source>
</evidence>
<sequence length="91" mass="10739">MAKLQRFHRANFFSFNTMDHGRHRLQVFLDHDHRLRSESLEVSDDASDVFPHRFEQATILGVLHLTHQLWVQVVKAHRSKGIEDRPERGKA</sequence>
<proteinExistence type="predicted"/>
<gene>
    <name evidence="1" type="ORF">A3K87_30500</name>
</gene>
<protein>
    <submittedName>
        <fullName evidence="1">Uncharacterized protein</fullName>
    </submittedName>
</protein>
<evidence type="ECO:0000313" key="1">
    <source>
        <dbReference type="EMBL" id="OAK56789.1"/>
    </source>
</evidence>
<dbReference type="EMBL" id="LVHG01000096">
    <property type="protein sequence ID" value="OAK56789.1"/>
    <property type="molecule type" value="Genomic_DNA"/>
</dbReference>
<dbReference type="AlphaFoldDB" id="A0AA91I8G3"/>